<evidence type="ECO:0000313" key="1">
    <source>
        <dbReference type="EMBL" id="KAI7962190.1"/>
    </source>
</evidence>
<proteinExistence type="predicted"/>
<name>A0ACC0EWY4_9BASI</name>
<gene>
    <name evidence="1" type="ORF">MJO28_000284</name>
</gene>
<comment type="caution">
    <text evidence="1">The sequence shown here is derived from an EMBL/GenBank/DDBJ whole genome shotgun (WGS) entry which is preliminary data.</text>
</comment>
<sequence length="4298" mass="485093">MANNNRNKSKSRADNPDPVDSPLTSLASTSLNPPPEDDTIVQINRHFTDYNLRLRSLLRSNTDNTQQITDLSNRFTGFEVKMDNFFSRLDSALPDPTRDPPPHTAKREDNESDGDGPRPSFNQKHFMKDPMALHRSIHTSVELLKFNGENFIAWQQQLDTTLDFVFLTDRFSEKAHWSKLSAEHEPSVTLLLRGSVEPLLFKSVRNSRKPAEIYRNLKTRCRRSDRQRKITIVNKLKDFYASEQQDSNAELIAQFQDFFLEVSQQNLSLDELLGLVLQSVVKPPIGVDENSFRNNLNHRLNTSTPAPLLDTVCQEIAQVEGELHTGTSSNPILINRLQPSGRPHQKTKSSNPGGINTSFGHKALSNALAFQGQKPSTALMAAKGDTCKYCEIKGHWASTCRRFARDLRDGKIDLAKLAEYAKDPQFNLNPSFVKVRAVDLNATPNDTVLVDSGASACVSGNSSFFVFEKRLMTPIPVLMASRKSNMLLTGVGSLKIPTPSGTIRIKNVYHNPSIPYVILSLGMLATYGLQPVFDKDCTMSLVHQHRVFRTTFSNFCWTLVTSPASSTPPSSSTPLSSPSVPPPPCNDIVVSTMTNQPSMEAIRWHERLGHANDKLVRKFLERFVGVDVAKNWKPFFCEKCVMGKITGRRFLPPSTIPKKEILDLVVSDVMGPFDKDIHGFQFAVTLRDHASMYTFISPIKTKAEVTGKLITWFDMIKNRLGRYPRFLRCDNGGEFISKKLQSLLDTRGITLAHSSPYHPEENGEAERVNQTINDMSRVMMQNCPLPQLFWSYAQQVAAYIHNRIPHSRISPQTPIELLFNQVPVPEYIYPFGARALVFRPADKRTGKFDDRADECFLVGYPPSEKGWVFYNEHLKTFIHSANAVFPDFQTLPVSGIKTSKNDISFLLNNLVLGEEPTDTEAQIQQQAVDSLLTRPYIAVPDNIHQAFSSPESSEWRKAVELELGQLEKLEVWEVVESRKGIKVIGARWVFALKRDTEGKITRFKARYVARGFNQRPGTDCGDTYAPTASLNTLRLLFSIAAQMGMKMHSFDVSSAYLYSPIEEEVYVKPPTELQPELRGKVLRLKKALYGTKQAGRCWWLHFKTILNGLNFTTSEVESSLYVYKRDDVSIFIWMHVDDGLVVSNSEAAMEELREALQKQLEVKWKTHVDQIVGINVHEKLNGIFLEQNLLATQVVTNYCRRTIHQNTTLPDISLVTSANDPVNVTDFRSVLGSLMYLACGTQPDIAYAVNMLARYSSRPSEEHWTTLDHLVGYVKKNPRRAINFSQGEDAVKLYVDAGWGGEHERSTTGFILQHCGNPITWGSKRQDVVAMSTCAAEYVALSIATQTLANIKVILDDICPSQRFEILCDNQAAVLVATDNASKKKTKYLQRAFYFVNDFVRKYKVKLYWISNQFQLADIFTKRLGASKHLTSLKDISVKSRPLPMANNNRNKSKSRADNPDPVDSPLTSLASTSLNPPPEDDTIVQINRHFTDYNLRLRSLLRSNTDNTQQITDLSNRFTSFEVKMDNFFSRLDSALPDPTRDPPPHTAKREDNESDGDGPRPSFNQKHFMKDPMALHRSIHTSVELLKFNGENFIAWQQQLIPLEPLLFKSVRNSRKPAEIYRNLKTRCRRSDRQRKITIVNKLKDFYASEQQDSNAELIAQFQDFFLEVSQQNLSLDELLGLVLQSVVKPPIGVDENSFRNNLNHRLNTSTPAPLLDTVCQEIAQVEGELHTGTSSNPILINRLQPSGRPHQKTKSSNPGGINTSFGHKALSNALAFQGQKPSTALMAAKGDTCKYCEIKGHWASTCRRFARDLRDGKIDLAKLAEYAKDPQFNLNPSFVKVRAVDLNATPNDTVLVDSGASACVSGNSSFFVFEKRLMTPIPVLMASRKSNMLLTGVGSLKIPTPSGTIRIKNVYHNPSIPYVILSLGMLATYGLQPVFDKDCTMSLVHQHRVFRTTFSNFCWTLVTSPASSTPPSSSTPLSSPSVPPPPCNDIVVSTMTNQPSMEAIRWHERLGHANDKLVRKFLERFVGVDVAKNWKPFFCEKCVMGKITGRRFLPPSTIPKKEILDLVVSDVMGPFDKDIHGFQFAVTLRDHASMYTFISPIKTKAEVTGKLITWFDMIKNRLGRYPRFLRCDNGGEFISKKLQSLLDTRGITLAHSSPYHPEENGEAERVNRTINDMSRVMMQNCPLPQLFWSYAQQVAAYIHNRIPHSRISPQTPIELLFNQVPVPEYIYPFGARALVFRPADKRTGKFDDRADECFLVGYPPSEKGWVFYNEHLKTFIHSANAVFPDFQTLPVSGIKTSKNDISFLLNNLVLGEEPTDTEAQIQQQAVDSLLTRPYIAVPDNIHQAFSSPESSEWRKAVELELGQLEKLEVWEVVESRKGIKVIGARWVFALKRDTEGKITRFKARYVARGFNQRPGTDCGDTYAPTASLNTLRLLFSIAAQMGMKMHSFDVSSAYLYSPIEEEVYVKPPTELQPELRGKVLRLKKALYGTKQAGRCWWLHFKTILNGLNFTTSEVESSLYVYKRDDVSIFIWMHVDDGLVVSNSEAAMEELREALQKQLEVKWKTHVDQIVGINVHEKLNGIFLEQNLLATQVVTNYCRRTIHQNTTLPDISLVTSANDPVNVTDFRSVLGSLMYLACGTRPDIAYAVNMLARYSSRPSEEHWTALDHLVGYVKKNPRRAINFSQGEDAVKLYVDAGWGGEHERSTTGFILQHCGNPITWGSKRQDVVAMSTCAAEYVALSIATQTLANIKVILDDICPSQRFEILCDNQAAVLVATDNASKKKTKYLQRAFYFVNDFVRKYKVKLYWISNQFQLADIFTKRLGASKHLTSLKDISVKSRPLPMANNNRNKSKSRADNPDPVDSPLTSLASTSLNPPPEDDTIVQINRHFTDYNLRLRSLLRSNTDNTQQITDLSNRFTSFEVKMDNFFSRLDSALPDPTRDPPPHTAKREDNESDGDGPRPSFNQKHFMKDPMALHRSIHTSVELLKFNGENFIAWQQQLDTTLDFVFLTDRFSEKAHWSKLSAEHEPLVTLLLRGSVEPLLFKSVRNSRKPAEIYRNLKTRCRRSDRQRKITIVNKLKDFYASEQQDSNAELIAQFQDFFLEVSQQNLSLDELLGLVLQSVVKPPIGVDENSFRNNLNHRLNTSTPAPLLDTVCQEIAQVEGELHTGTSSNPILINRLQPSGRPHQKTKSSNPGGINTSFGHKALSNALAFQGQKPSTALMAAKGDTCKYCEIKGHWASTCRRFARDLRDGKIDLAKLAEYAKDPQFNLNPSFVKVRAVDLNATPNDTVLVDSGASACVSGNSSFFVFEKRLMTPIPVLMASRKSNMLLTGVGSLKIPTPSGTIRIKNVYHNPSIPYVILSLGMLATYGLQPVFDKDCTMSLVHQHRVFRTTFSNFCWTLVTSPASSTPPSSSTPLSSPSVPPPPCNDIVVSTMTNQPSMEAIRWHERLGHANDKLVRKFLERFVGVDVAKNWKPFFCEKCVMGKITGRRFLPPSTIPKKEILDLVVSDVMGPFDKDIHGFQFAVTLRDHASMYTFISPIKTKAEVTGKLITWFDMIKNRLGRYPRFLRCDNGGEFISKKLQSLLDTRGITLAHSSPYHPEENGEAERVNRTINDMSRVMMQNCPLPQLFWSYAQQVAAYIHNRIPHSRISPQTPIELLFNQVPVPEYIYPFGARALVFRPADKRTGKFDDRADECFLVGYPPSEKGWVFYNEHLKTFIHSANAVFPDFQTLPVSGIKTSKNDISFLLNNLVLGEEPTDTEAQIQQQAVDSLLTRPYIAVPDNIHQAFSSPESSEWRKAVELELGQLEKLEVWEVVESRKGIKVIGARWVFALKRDTEGKITRFKARYVARGFNQRPGTDCGDTYAPTASLNTLRLLFSIAAQMGMKMHSFDVSSAYLYSPIEEEVYVKPPTELRPELRGKVLRLKKALYGTKQAGRCWWLHFKTILNGLNFTTSEVESSLYVYKRDDVSIFIWMHVDDGLVVSNSEAAMEELREALQKQLEVKWKTHVDQIVGINVHEKLNGIFLEQNLLATQVVTNYCRRTIHQNTTLPDISLVTSANDPVNVTDFRSVLGSLMYLACGTQPDIAYAVNMLARYSSRPSEEHWTTLDHLVGYVKKNPRRAINFSQGEDAVKLYVDAGWGGEHERSTTGFILQHCGNPITWGSKRQDVVAMSTCAAEYVALSIATQTLANIKVILDDICPSQRFEILCDNQAAVLVATDNASKKKTKYLQRAFYFVNDFVRKYKVKLYWISNQFQLADIFTKRLGASKHLTSLKDISVQDIPSTT</sequence>
<accession>A0ACC0EWY4</accession>
<dbReference type="Proteomes" id="UP001060170">
    <property type="component" value="Chromosome 1"/>
</dbReference>
<organism evidence="1 2">
    <name type="scientific">Puccinia striiformis f. sp. tritici</name>
    <dbReference type="NCBI Taxonomy" id="168172"/>
    <lineage>
        <taxon>Eukaryota</taxon>
        <taxon>Fungi</taxon>
        <taxon>Dikarya</taxon>
        <taxon>Basidiomycota</taxon>
        <taxon>Pucciniomycotina</taxon>
        <taxon>Pucciniomycetes</taxon>
        <taxon>Pucciniales</taxon>
        <taxon>Pucciniaceae</taxon>
        <taxon>Puccinia</taxon>
    </lineage>
</organism>
<keyword evidence="2" id="KW-1185">Reference proteome</keyword>
<dbReference type="EMBL" id="CM045865">
    <property type="protein sequence ID" value="KAI7962190.1"/>
    <property type="molecule type" value="Genomic_DNA"/>
</dbReference>
<reference evidence="1 2" key="3">
    <citation type="journal article" date="2022" name="Microbiol. Spectr.">
        <title>Folding features and dynamics of 3D genome architecture in plant fungal pathogens.</title>
        <authorList>
            <person name="Xia C."/>
        </authorList>
    </citation>
    <scope>NUCLEOTIDE SEQUENCE [LARGE SCALE GENOMIC DNA]</scope>
    <source>
        <strain evidence="1 2">93-210</strain>
    </source>
</reference>
<evidence type="ECO:0000313" key="2">
    <source>
        <dbReference type="Proteomes" id="UP001060170"/>
    </source>
</evidence>
<protein>
    <submittedName>
        <fullName evidence="1">Uncharacterized protein</fullName>
    </submittedName>
</protein>
<reference evidence="2" key="1">
    <citation type="journal article" date="2018" name="BMC Genomics">
        <title>Genomic insights into host adaptation between the wheat stripe rust pathogen (Puccinia striiformis f. sp. tritici) and the barley stripe rust pathogen (Puccinia striiformis f. sp. hordei).</title>
        <authorList>
            <person name="Xia C."/>
            <person name="Wang M."/>
            <person name="Yin C."/>
            <person name="Cornejo O.E."/>
            <person name="Hulbert S.H."/>
            <person name="Chen X."/>
        </authorList>
    </citation>
    <scope>NUCLEOTIDE SEQUENCE [LARGE SCALE GENOMIC DNA]</scope>
    <source>
        <strain evidence="2">93-210</strain>
    </source>
</reference>
<reference evidence="2" key="2">
    <citation type="journal article" date="2018" name="Mol. Plant Microbe Interact.">
        <title>Genome sequence resources for the wheat stripe rust pathogen (Puccinia striiformis f. sp. tritici) and the barley stripe rust pathogen (Puccinia striiformis f. sp. hordei).</title>
        <authorList>
            <person name="Xia C."/>
            <person name="Wang M."/>
            <person name="Yin C."/>
            <person name="Cornejo O.E."/>
            <person name="Hulbert S.H."/>
            <person name="Chen X."/>
        </authorList>
    </citation>
    <scope>NUCLEOTIDE SEQUENCE [LARGE SCALE GENOMIC DNA]</scope>
    <source>
        <strain evidence="2">93-210</strain>
    </source>
</reference>